<proteinExistence type="predicted"/>
<dbReference type="AlphaFoldDB" id="A0A432YS67"/>
<keyword evidence="1" id="KW-0808">Transferase</keyword>
<dbReference type="GO" id="GO:0008168">
    <property type="term" value="F:methyltransferase activity"/>
    <property type="evidence" value="ECO:0007669"/>
    <property type="project" value="UniProtKB-KW"/>
</dbReference>
<dbReference type="RefSeq" id="WP_126752140.1">
    <property type="nucleotide sequence ID" value="NZ_JBHUMT010000001.1"/>
</dbReference>
<dbReference type="Proteomes" id="UP000288361">
    <property type="component" value="Unassembled WGS sequence"/>
</dbReference>
<reference evidence="1 2" key="1">
    <citation type="journal article" date="2011" name="Front. Microbiol.">
        <title>Genomic signatures of strain selection and enhancement in Bacillus atrophaeus var. globigii, a historical biowarfare simulant.</title>
        <authorList>
            <person name="Gibbons H.S."/>
            <person name="Broomall S.M."/>
            <person name="McNew L.A."/>
            <person name="Daligault H."/>
            <person name="Chapman C."/>
            <person name="Bruce D."/>
            <person name="Karavis M."/>
            <person name="Krepps M."/>
            <person name="McGregor P.A."/>
            <person name="Hong C."/>
            <person name="Park K.H."/>
            <person name="Akmal A."/>
            <person name="Feldman A."/>
            <person name="Lin J.S."/>
            <person name="Chang W.E."/>
            <person name="Higgs B.W."/>
            <person name="Demirev P."/>
            <person name="Lindquist J."/>
            <person name="Liem A."/>
            <person name="Fochler E."/>
            <person name="Read T.D."/>
            <person name="Tapia R."/>
            <person name="Johnson S."/>
            <person name="Bishop-Lilly K.A."/>
            <person name="Detter C."/>
            <person name="Han C."/>
            <person name="Sozhamannan S."/>
            <person name="Rosenzweig C.N."/>
            <person name="Skowronski E.W."/>
        </authorList>
    </citation>
    <scope>NUCLEOTIDE SEQUENCE [LARGE SCALE GENOMIC DNA]</scope>
    <source>
        <strain evidence="1 2">TPS4-2</strain>
    </source>
</reference>
<sequence length="211" mass="24646">MNCTLCHSPSVFFCEDKKRSYSRCTECDLVFASPDSYLNDSDEKTIYDFHENDPKDNRYRQFLNQLATPLLDKLSVGMEGLDFGCGPGPVLNLMMEEHGMSMSVYDIYYAPDKNKVTRQYDFVTSTEVVEHFYNPSEAWPQLVSLVKRGGWLGIMTSMFTRESPAFFKSWQYKNDPTHVSFYSPKTMHWIAKQFELDIEIISNRVVLFQRR</sequence>
<evidence type="ECO:0000313" key="1">
    <source>
        <dbReference type="EMBL" id="RUO64454.1"/>
    </source>
</evidence>
<gene>
    <name evidence="1" type="ORF">CWI73_07105</name>
</gene>
<comment type="caution">
    <text evidence="1">The sequence shown here is derived from an EMBL/GenBank/DDBJ whole genome shotgun (WGS) entry which is preliminary data.</text>
</comment>
<keyword evidence="1" id="KW-0489">Methyltransferase</keyword>
<dbReference type="GO" id="GO:0032259">
    <property type="term" value="P:methylation"/>
    <property type="evidence" value="ECO:0007669"/>
    <property type="project" value="UniProtKB-KW"/>
</dbReference>
<dbReference type="InterPro" id="IPR029063">
    <property type="entry name" value="SAM-dependent_MTases_sf"/>
</dbReference>
<dbReference type="Gene3D" id="3.40.50.150">
    <property type="entry name" value="Vaccinia Virus protein VP39"/>
    <property type="match status" value="1"/>
</dbReference>
<dbReference type="EMBL" id="PIQA01000004">
    <property type="protein sequence ID" value="RUO64454.1"/>
    <property type="molecule type" value="Genomic_DNA"/>
</dbReference>
<accession>A0A432YS67</accession>
<protein>
    <submittedName>
        <fullName evidence="1">2-polyprenyl-3-methyl-5-hydroxy-6-metoxy-1, 4-benzoquinol methylase</fullName>
    </submittedName>
</protein>
<organism evidence="1 2">
    <name type="scientific">Idiomarina piscisalsi</name>
    <dbReference type="NCBI Taxonomy" id="1096243"/>
    <lineage>
        <taxon>Bacteria</taxon>
        <taxon>Pseudomonadati</taxon>
        <taxon>Pseudomonadota</taxon>
        <taxon>Gammaproteobacteria</taxon>
        <taxon>Alteromonadales</taxon>
        <taxon>Idiomarinaceae</taxon>
        <taxon>Idiomarina</taxon>
    </lineage>
</organism>
<evidence type="ECO:0000313" key="2">
    <source>
        <dbReference type="Proteomes" id="UP000288361"/>
    </source>
</evidence>
<dbReference type="SUPFAM" id="SSF53335">
    <property type="entry name" value="S-adenosyl-L-methionine-dependent methyltransferases"/>
    <property type="match status" value="1"/>
</dbReference>
<dbReference type="Pfam" id="PF13489">
    <property type="entry name" value="Methyltransf_23"/>
    <property type="match status" value="1"/>
</dbReference>
<name>A0A432YS67_9GAMM</name>